<dbReference type="GO" id="GO:0043539">
    <property type="term" value="F:protein serine/threonine kinase activator activity"/>
    <property type="evidence" value="ECO:0007669"/>
    <property type="project" value="TreeGrafter"/>
</dbReference>
<dbReference type="InterPro" id="IPR006572">
    <property type="entry name" value="Znf_DBF"/>
</dbReference>
<evidence type="ECO:0000256" key="5">
    <source>
        <dbReference type="SAM" id="MobiDB-lite"/>
    </source>
</evidence>
<dbReference type="GeneTree" id="ENSGT00530000063909"/>
<feature type="region of interest" description="Disordered" evidence="5">
    <location>
        <begin position="269"/>
        <end position="303"/>
    </location>
</feature>
<keyword evidence="3" id="KW-0862">Zinc</keyword>
<reference evidence="7" key="1">
    <citation type="submission" date="2025-08" db="UniProtKB">
        <authorList>
            <consortium name="Ensembl"/>
        </authorList>
    </citation>
    <scope>IDENTIFICATION</scope>
</reference>
<dbReference type="SMART" id="SM00586">
    <property type="entry name" value="ZnF_DBF"/>
    <property type="match status" value="1"/>
</dbReference>
<protein>
    <recommendedName>
        <fullName evidence="6">DBF4-type domain-containing protein</fullName>
    </recommendedName>
</protein>
<accession>A0A8C4NFM7</accession>
<dbReference type="PROSITE" id="PS51265">
    <property type="entry name" value="ZF_DBF4"/>
    <property type="match status" value="1"/>
</dbReference>
<evidence type="ECO:0000256" key="3">
    <source>
        <dbReference type="ARBA" id="ARBA00022833"/>
    </source>
</evidence>
<evidence type="ECO:0000256" key="1">
    <source>
        <dbReference type="ARBA" id="ARBA00022723"/>
    </source>
</evidence>
<evidence type="ECO:0000313" key="8">
    <source>
        <dbReference type="Proteomes" id="UP000694388"/>
    </source>
</evidence>
<dbReference type="PANTHER" id="PTHR15375">
    <property type="entry name" value="ACTIVATOR OF S-PHASE KINASE-RELATED"/>
    <property type="match status" value="1"/>
</dbReference>
<reference evidence="7" key="2">
    <citation type="submission" date="2025-09" db="UniProtKB">
        <authorList>
            <consortium name="Ensembl"/>
        </authorList>
    </citation>
    <scope>IDENTIFICATION</scope>
</reference>
<feature type="compositionally biased region" description="Basic and acidic residues" evidence="5">
    <location>
        <begin position="292"/>
        <end position="301"/>
    </location>
</feature>
<dbReference type="GO" id="GO:0003676">
    <property type="term" value="F:nucleic acid binding"/>
    <property type="evidence" value="ECO:0007669"/>
    <property type="project" value="InterPro"/>
</dbReference>
<evidence type="ECO:0000259" key="6">
    <source>
        <dbReference type="PROSITE" id="PS51265"/>
    </source>
</evidence>
<organism evidence="7 8">
    <name type="scientific">Eptatretus burgeri</name>
    <name type="common">Inshore hagfish</name>
    <dbReference type="NCBI Taxonomy" id="7764"/>
    <lineage>
        <taxon>Eukaryota</taxon>
        <taxon>Metazoa</taxon>
        <taxon>Chordata</taxon>
        <taxon>Craniata</taxon>
        <taxon>Vertebrata</taxon>
        <taxon>Cyclostomata</taxon>
        <taxon>Myxini</taxon>
        <taxon>Myxiniformes</taxon>
        <taxon>Myxinidae</taxon>
        <taxon>Eptatretinae</taxon>
        <taxon>Eptatretus</taxon>
    </lineage>
</organism>
<dbReference type="AlphaFoldDB" id="A0A8C4NFM7"/>
<sequence>MPQGLQTWGHRGQNKIFILVFFNSKFDVGSFLVELFAISTLLSVGSMGICNGMPSTSLQLNFFCDYSTGLYSFNLLIDVFIMSKTTNCCYRLIARVSKLLGQVIERFWSKDVGYVITNRKETKLLPECSSQPALAAQTAVKPIHTLLQTSRGKQLVNKVIQEGYSHNLLASARSWGTKVIHVNAAMHYIRKKKKEQVKSNMVATGEVNTLKFDQQKYFLQGSKLKKPFIKVEDCSRLYRPVFAQLSRFPVINYGSTNGHYPIELENKLQAQPKQKPSVDKNSRKNEHRKGRRENCVRGQGERRKKPGYCECCCMKFENINEHLQGEKHRFFVEDSTNYEVLDEIIRNVCESRTQKNSSPSVDTVTVSKIDSEDRPSLPSFPIKLWKQDGLSCKTITSEDVKEKTFEDLPFGQSDSPHLRKCDNYIQEHFPGLSGLFQTMDEELQTRTPLHSTQLCNENSLGLFECASLEQNGTTLVENDADVPRHLLDNNMNCANKLLSSMKENDDEGVLQATRADLRRIDAQYVEQEDGGVFGCKVPLYDYMEETGLKEETQVHKMDFLESSSEWDAPLCLETSQSQLKTTHQPHNLNSLETMREAQIDIPNGWYETHLNCVLNADQQCI</sequence>
<evidence type="ECO:0000256" key="2">
    <source>
        <dbReference type="ARBA" id="ARBA00022771"/>
    </source>
</evidence>
<dbReference type="Gene3D" id="6.10.250.3410">
    <property type="entry name" value="DBF zinc finger"/>
    <property type="match status" value="1"/>
</dbReference>
<dbReference type="GO" id="GO:0008270">
    <property type="term" value="F:zinc ion binding"/>
    <property type="evidence" value="ECO:0007669"/>
    <property type="project" value="UniProtKB-KW"/>
</dbReference>
<evidence type="ECO:0000313" key="7">
    <source>
        <dbReference type="Ensembl" id="ENSEBUP00000005266.1"/>
    </source>
</evidence>
<dbReference type="FunFam" id="6.10.250.3410:FF:000001">
    <property type="entry name" value="Protein DBF4 homolog A"/>
    <property type="match status" value="1"/>
</dbReference>
<dbReference type="InterPro" id="IPR051590">
    <property type="entry name" value="Replication_Regulatory_Kinase"/>
</dbReference>
<dbReference type="Ensembl" id="ENSEBUT00000005704.1">
    <property type="protein sequence ID" value="ENSEBUP00000005266.1"/>
    <property type="gene ID" value="ENSEBUG00000003606.1"/>
</dbReference>
<keyword evidence="8" id="KW-1185">Reference proteome</keyword>
<name>A0A8C4NFM7_EPTBU</name>
<proteinExistence type="predicted"/>
<evidence type="ECO:0000256" key="4">
    <source>
        <dbReference type="PROSITE-ProRule" id="PRU00600"/>
    </source>
</evidence>
<feature type="domain" description="DBF4-type" evidence="6">
    <location>
        <begin position="302"/>
        <end position="351"/>
    </location>
</feature>
<dbReference type="Proteomes" id="UP000694388">
    <property type="component" value="Unplaced"/>
</dbReference>
<dbReference type="InterPro" id="IPR038545">
    <property type="entry name" value="Znf_DBF_sf"/>
</dbReference>
<dbReference type="GO" id="GO:0010571">
    <property type="term" value="P:positive regulation of nuclear cell cycle DNA replication"/>
    <property type="evidence" value="ECO:0007669"/>
    <property type="project" value="TreeGrafter"/>
</dbReference>
<dbReference type="GO" id="GO:0031431">
    <property type="term" value="C:Dbf4-dependent protein kinase complex"/>
    <property type="evidence" value="ECO:0007669"/>
    <property type="project" value="TreeGrafter"/>
</dbReference>
<dbReference type="Pfam" id="PF07535">
    <property type="entry name" value="zf-DBF"/>
    <property type="match status" value="1"/>
</dbReference>
<dbReference type="GO" id="GO:1901987">
    <property type="term" value="P:regulation of cell cycle phase transition"/>
    <property type="evidence" value="ECO:0007669"/>
    <property type="project" value="TreeGrafter"/>
</dbReference>
<dbReference type="PANTHER" id="PTHR15375:SF26">
    <property type="entry name" value="PROTEIN CHIFFON"/>
    <property type="match status" value="1"/>
</dbReference>
<keyword evidence="2 4" id="KW-0863">Zinc-finger</keyword>
<keyword evidence="1" id="KW-0479">Metal-binding</keyword>
<dbReference type="Gene3D" id="2.10.50.40">
    <property type="match status" value="1"/>
</dbReference>